<sequence length="60" mass="6962">MKNIFTLVIINFLLLVMINLFSLTSDKKQKEEKQSMQQFEKELKIDKDVVENNASANTSI</sequence>
<dbReference type="RefSeq" id="WP_044227316.1">
    <property type="nucleotide sequence ID" value="NZ_JRYR02000001.1"/>
</dbReference>
<evidence type="ECO:0000313" key="3">
    <source>
        <dbReference type="Proteomes" id="UP000179797"/>
    </source>
</evidence>
<keyword evidence="3" id="KW-1185">Reference proteome</keyword>
<organism evidence="2 3">
    <name type="scientific">Flammeovirga pacifica</name>
    <dbReference type="NCBI Taxonomy" id="915059"/>
    <lineage>
        <taxon>Bacteria</taxon>
        <taxon>Pseudomonadati</taxon>
        <taxon>Bacteroidota</taxon>
        <taxon>Cytophagia</taxon>
        <taxon>Cytophagales</taxon>
        <taxon>Flammeovirgaceae</taxon>
        <taxon>Flammeovirga</taxon>
    </lineage>
</organism>
<dbReference type="EMBL" id="JRYR02000001">
    <property type="protein sequence ID" value="OHX67474.1"/>
    <property type="molecule type" value="Genomic_DNA"/>
</dbReference>
<dbReference type="Proteomes" id="UP000179797">
    <property type="component" value="Unassembled WGS sequence"/>
</dbReference>
<evidence type="ECO:0000313" key="2">
    <source>
        <dbReference type="EMBL" id="OHX67474.1"/>
    </source>
</evidence>
<evidence type="ECO:0000256" key="1">
    <source>
        <dbReference type="SAM" id="Phobius"/>
    </source>
</evidence>
<keyword evidence="1" id="KW-1133">Transmembrane helix</keyword>
<name>A0A1S1Z2H6_FLAPC</name>
<reference evidence="2 3" key="1">
    <citation type="journal article" date="2012" name="Int. J. Syst. Evol. Microbiol.">
        <title>Flammeovirga pacifica sp. nov., isolated from deep-sea sediment.</title>
        <authorList>
            <person name="Xu H."/>
            <person name="Fu Y."/>
            <person name="Yang N."/>
            <person name="Ding Z."/>
            <person name="Lai Q."/>
            <person name="Zeng R."/>
        </authorList>
    </citation>
    <scope>NUCLEOTIDE SEQUENCE [LARGE SCALE GENOMIC DNA]</scope>
    <source>
        <strain evidence="3">DSM 24597 / LMG 26175 / WPAGA1</strain>
    </source>
</reference>
<accession>A0A1S1Z2H6</accession>
<gene>
    <name evidence="2" type="ORF">NH26_14530</name>
</gene>
<feature type="transmembrane region" description="Helical" evidence="1">
    <location>
        <begin position="6"/>
        <end position="24"/>
    </location>
</feature>
<dbReference type="AlphaFoldDB" id="A0A1S1Z2H6"/>
<comment type="caution">
    <text evidence="2">The sequence shown here is derived from an EMBL/GenBank/DDBJ whole genome shotgun (WGS) entry which is preliminary data.</text>
</comment>
<keyword evidence="1" id="KW-0472">Membrane</keyword>
<protein>
    <submittedName>
        <fullName evidence="2">Uncharacterized protein</fullName>
    </submittedName>
</protein>
<keyword evidence="1" id="KW-0812">Transmembrane</keyword>
<proteinExistence type="predicted"/>